<organism evidence="5 6">
    <name type="scientific">Clavelina lepadiformis</name>
    <name type="common">Light-bulb sea squirt</name>
    <name type="synonym">Ascidia lepadiformis</name>
    <dbReference type="NCBI Taxonomy" id="159417"/>
    <lineage>
        <taxon>Eukaryota</taxon>
        <taxon>Metazoa</taxon>
        <taxon>Chordata</taxon>
        <taxon>Tunicata</taxon>
        <taxon>Ascidiacea</taxon>
        <taxon>Aplousobranchia</taxon>
        <taxon>Clavelinidae</taxon>
        <taxon>Clavelina</taxon>
    </lineage>
</organism>
<comment type="subcellular location">
    <subcellularLocation>
        <location evidence="1">Nucleus</location>
    </subcellularLocation>
</comment>
<keyword evidence="3" id="KW-0539">Nucleus</keyword>
<evidence type="ECO:0000256" key="3">
    <source>
        <dbReference type="ARBA" id="ARBA00023242"/>
    </source>
</evidence>
<evidence type="ECO:0000256" key="4">
    <source>
        <dbReference type="SAM" id="MobiDB-lite"/>
    </source>
</evidence>
<evidence type="ECO:0008006" key="7">
    <source>
        <dbReference type="Google" id="ProtNLM"/>
    </source>
</evidence>
<sequence length="1204" mass="134150">MLKHITPHVFKLMNNLKIMGLLSLQQQQVRPLLPSLVRMSLCSSLDTSAEWQEKRKYLLQLLSGIDAVNDIIALLSVDFHDLEEDARKEQQTRMKLGTANSTEGSIAASVKRQGIVLEFERSEPSRRFRIVLSELLPILMQLDSNESHVLTAVVESELFSCDAYLQDVSDVLCILCAELPSLLKLTLVAETLLYFPNGTSILCKLVANNPESFLPICNGLLRINNTTRESRNRTFDENMRSKALHALCRMSPECALTIRNLCVQNCQLPELVVSLTLDNSNVEVVDRVKGIKQMCRKSVSDLVAFVCGLLLGNDSKVRSWFATYVRHQKDDTDCRLREELLNELRDVVKTSEVNETGNETRKSESEELIAAEALPMHLLLDENCLSAAALIRLYCAMKVIAGIKFSKEESDLLLRLITCFPPLTPAGIRFVSLALGMLLACPALITGTSQEKQVVSWIKWLACRSSEMESVGPDGCSFAEQLLLTAIHLHGDRYTAAVRLACATLGMRVKVSPSSLGKLRHIFTEEVFPTHVVAAHATKIPVTKNLNAAMPGYLPVHCIYQLLKTRTFSQSRVPVKDWIYKQICSAESPLHPQLLHLVTQYVNTVVTPLNKAHNTHHDGIRNEPFTESQILSVFGIKSLDDKNVTSFIDPKSTFSLTSKLLMLYYVLLYEDMILNNMKTLALLPCCPSRYSSGLINMIPVKFLLHKAQRLPKSCQGLYPALLGLLTTHLPHLCLVEDWMQDLDYLLPNSMTSSILLKGHDFTNSIEKGRINITAKQLYNGLQKSIVNPAPALMHLQTLSHPNISAEDVIPFADALTSGLPFILDDKVSRRVHQEAQKLWLKLNSIVPRKLWVLTINALQSSLIKSKSSRVGGNLQPITFDHLVDNPLLPLTVDVRVLHCPELLSIMLRILSACLSASRSQSSALLRANPTLDSKPTNPRSTSPLGNNAPVTEAEKEELRSALNAAQNSAAVQLLVEICLSPDEDGKDMSLNLLTYQREVQCLVCSTLHQMFIEDPNVAKLVHFQGYPSKLVATLVAGVPSMHICLDFVPELLQQSQPSQQLFGIELASQLCLHYSLPKSLSIARLCVNVIATLITVVPLNERCAYFSRAITALPNFAKAFPPVVRECVSILQQLGRIAHAHIASHHPHIISQQVSSDEDWSFETVAEFEKSLKSNEKDPLDPHVRLYQDVRATFYKIVQNAVPV</sequence>
<dbReference type="Proteomes" id="UP001642483">
    <property type="component" value="Unassembled WGS sequence"/>
</dbReference>
<comment type="caution">
    <text evidence="5">The sequence shown here is derived from an EMBL/GenBank/DDBJ whole genome shotgun (WGS) entry which is preliminary data.</text>
</comment>
<gene>
    <name evidence="5" type="ORF">CVLEPA_LOCUS26045</name>
</gene>
<accession>A0ABP0GPK1</accession>
<name>A0ABP0GPK1_CLALP</name>
<evidence type="ECO:0000256" key="2">
    <source>
        <dbReference type="ARBA" id="ARBA00006705"/>
    </source>
</evidence>
<feature type="region of interest" description="Disordered" evidence="4">
    <location>
        <begin position="926"/>
        <end position="952"/>
    </location>
</feature>
<evidence type="ECO:0000256" key="1">
    <source>
        <dbReference type="ARBA" id="ARBA00004123"/>
    </source>
</evidence>
<feature type="compositionally biased region" description="Polar residues" evidence="4">
    <location>
        <begin position="930"/>
        <end position="949"/>
    </location>
</feature>
<dbReference type="PANTHER" id="PTHR28608">
    <property type="entry name" value="INTEGRATOR COMPLEX SUBUNIT 2"/>
    <property type="match status" value="1"/>
</dbReference>
<dbReference type="InterPro" id="IPR029321">
    <property type="entry name" value="INTS2"/>
</dbReference>
<protein>
    <recommendedName>
        <fullName evidence="7">Integrator complex subunit 2</fullName>
    </recommendedName>
</protein>
<proteinExistence type="inferred from homology"/>
<dbReference type="Pfam" id="PF14750">
    <property type="entry name" value="INTS2"/>
    <property type="match status" value="1"/>
</dbReference>
<evidence type="ECO:0000313" key="5">
    <source>
        <dbReference type="EMBL" id="CAK8692806.1"/>
    </source>
</evidence>
<evidence type="ECO:0000313" key="6">
    <source>
        <dbReference type="Proteomes" id="UP001642483"/>
    </source>
</evidence>
<keyword evidence="6" id="KW-1185">Reference proteome</keyword>
<reference evidence="5 6" key="1">
    <citation type="submission" date="2024-02" db="EMBL/GenBank/DDBJ databases">
        <authorList>
            <person name="Daric V."/>
            <person name="Darras S."/>
        </authorList>
    </citation>
    <scope>NUCLEOTIDE SEQUENCE [LARGE SCALE GENOMIC DNA]</scope>
</reference>
<dbReference type="EMBL" id="CAWYQH010000130">
    <property type="protein sequence ID" value="CAK8692806.1"/>
    <property type="molecule type" value="Genomic_DNA"/>
</dbReference>
<dbReference type="PANTHER" id="PTHR28608:SF1">
    <property type="entry name" value="INTEGRATOR COMPLEX SUBUNIT 2"/>
    <property type="match status" value="1"/>
</dbReference>
<dbReference type="PRINTS" id="PR02105">
    <property type="entry name" value="INTSUBUNIT2"/>
</dbReference>
<comment type="similarity">
    <text evidence="2">Belongs to the Integrator subunit 2 family.</text>
</comment>
<dbReference type="InterPro" id="IPR026236">
    <property type="entry name" value="Int2_metazoa"/>
</dbReference>